<feature type="region of interest" description="Disordered" evidence="1">
    <location>
        <begin position="131"/>
        <end position="152"/>
    </location>
</feature>
<organism evidence="2 3">
    <name type="scientific">Roseisolibacter agri</name>
    <dbReference type="NCBI Taxonomy" id="2014610"/>
    <lineage>
        <taxon>Bacteria</taxon>
        <taxon>Pseudomonadati</taxon>
        <taxon>Gemmatimonadota</taxon>
        <taxon>Gemmatimonadia</taxon>
        <taxon>Gemmatimonadales</taxon>
        <taxon>Gemmatimonadaceae</taxon>
        <taxon>Roseisolibacter</taxon>
    </lineage>
</organism>
<dbReference type="PANTHER" id="PTHR38479">
    <property type="entry name" value="LMO0824 PROTEIN"/>
    <property type="match status" value="1"/>
</dbReference>
<name>A0AA37Q6W3_9BACT</name>
<gene>
    <name evidence="2" type="ORF">rosag_06190</name>
</gene>
<dbReference type="PANTHER" id="PTHR38479:SF2">
    <property type="entry name" value="WINGED HELIX DNA-BINDING DOMAIN-CONTAINING PROTEIN"/>
    <property type="match status" value="1"/>
</dbReference>
<protein>
    <recommendedName>
        <fullName evidence="4">Winged helix DNA-binding domain-containing protein</fullName>
    </recommendedName>
</protein>
<dbReference type="Proteomes" id="UP001161325">
    <property type="component" value="Unassembled WGS sequence"/>
</dbReference>
<evidence type="ECO:0000313" key="3">
    <source>
        <dbReference type="Proteomes" id="UP001161325"/>
    </source>
</evidence>
<sequence>MDEAKLRAWWWHRQGLDGSLRGASPADVLARSGWARSVGGVGPYLTLFARAGTARADADAAAAAQQIHELPSARGCTYVLPAQDFALGLAVGDGFRDAEMRTAEKLGVTREEIDALCDAVVGALEKSGGPLDPDGLRAATGDRSRSLGEAGKKKGLTTTLPVALGRLQAQGEIRRVPVNGRLDNQRYAYVRWSPNPLASHALSAAEARTELARRYFAWVGPATAGEFQFFSGLGVKAAKEAVAPLGLVPVESGSDRLLLPQDVSAWRAFEAPATPQYALVSSLDAISAARRDVASLLDAGDRERDVLVDDGKERAIGAISDLPSHAILDRGRLIGLWEFDADAGTIAWATFDRRRDAALEAAVAATEAYVRDQLGDARSFSLDSPRSRAPRVRALRAMR</sequence>
<evidence type="ECO:0000256" key="1">
    <source>
        <dbReference type="SAM" id="MobiDB-lite"/>
    </source>
</evidence>
<feature type="compositionally biased region" description="Basic and acidic residues" evidence="1">
    <location>
        <begin position="140"/>
        <end position="152"/>
    </location>
</feature>
<accession>A0AA37Q6W3</accession>
<dbReference type="EMBL" id="BRXS01000001">
    <property type="protein sequence ID" value="GLC24106.1"/>
    <property type="molecule type" value="Genomic_DNA"/>
</dbReference>
<comment type="caution">
    <text evidence="2">The sequence shown here is derived from an EMBL/GenBank/DDBJ whole genome shotgun (WGS) entry which is preliminary data.</text>
</comment>
<dbReference type="Pfam" id="PF06224">
    <property type="entry name" value="AlkZ-like"/>
    <property type="match status" value="1"/>
</dbReference>
<proteinExistence type="predicted"/>
<reference evidence="2" key="1">
    <citation type="submission" date="2022-08" db="EMBL/GenBank/DDBJ databases">
        <title>Draft genome sequencing of Roseisolibacter agri AW1220.</title>
        <authorList>
            <person name="Tobiishi Y."/>
            <person name="Tonouchi A."/>
        </authorList>
    </citation>
    <scope>NUCLEOTIDE SEQUENCE</scope>
    <source>
        <strain evidence="2">AW1220</strain>
    </source>
</reference>
<evidence type="ECO:0008006" key="4">
    <source>
        <dbReference type="Google" id="ProtNLM"/>
    </source>
</evidence>
<dbReference type="InterPro" id="IPR009351">
    <property type="entry name" value="AlkZ-like"/>
</dbReference>
<evidence type="ECO:0000313" key="2">
    <source>
        <dbReference type="EMBL" id="GLC24106.1"/>
    </source>
</evidence>
<dbReference type="AlphaFoldDB" id="A0AA37Q6W3"/>
<keyword evidence="3" id="KW-1185">Reference proteome</keyword>